<dbReference type="RefSeq" id="XP_025354903.1">
    <property type="nucleotide sequence ID" value="XM_025498539.1"/>
</dbReference>
<dbReference type="InterPro" id="IPR007612">
    <property type="entry name" value="LOR"/>
</dbReference>
<dbReference type="InterPro" id="IPR025659">
    <property type="entry name" value="Tubby-like_C"/>
</dbReference>
<evidence type="ECO:0000256" key="1">
    <source>
        <dbReference type="ARBA" id="ARBA00005437"/>
    </source>
</evidence>
<keyword evidence="3" id="KW-1185">Reference proteome</keyword>
<dbReference type="OrthoDB" id="97518at2759"/>
<sequence length="211" mass="22921">MGLFSGSSGRTAFGPLPPAPHPIGVNGFYTQHTNELALRIRERKTAFSGDDFAVKDAANGQTIFQVNGKVMSLSGKKDVRDAQGVDLFTIRKKHMAIRKTYKGDDAKTGQEIFKVESSVFVMGTKLKITFKNTAGRGEDLTLTLRGDLFDRKAEITLDSGQPIARISREFANAGQIFFDKQTYVLTIAPGVDASLLLAICVCLDEAANDQG</sequence>
<accession>A0A316VF18</accession>
<evidence type="ECO:0000313" key="3">
    <source>
        <dbReference type="Proteomes" id="UP000245771"/>
    </source>
</evidence>
<dbReference type="STRING" id="1280837.A0A316VF18"/>
<dbReference type="SUPFAM" id="SSF54518">
    <property type="entry name" value="Tubby C-terminal domain-like"/>
    <property type="match status" value="1"/>
</dbReference>
<dbReference type="Proteomes" id="UP000245771">
    <property type="component" value="Unassembled WGS sequence"/>
</dbReference>
<reference evidence="2 3" key="1">
    <citation type="journal article" date="2018" name="Mol. Biol. Evol.">
        <title>Broad Genomic Sampling Reveals a Smut Pathogenic Ancestry of the Fungal Clade Ustilaginomycotina.</title>
        <authorList>
            <person name="Kijpornyongpan T."/>
            <person name="Mondo S.J."/>
            <person name="Barry K."/>
            <person name="Sandor L."/>
            <person name="Lee J."/>
            <person name="Lipzen A."/>
            <person name="Pangilinan J."/>
            <person name="LaButti K."/>
            <person name="Hainaut M."/>
            <person name="Henrissat B."/>
            <person name="Grigoriev I.V."/>
            <person name="Spatafora J.W."/>
            <person name="Aime M.C."/>
        </authorList>
    </citation>
    <scope>NUCLEOTIDE SEQUENCE [LARGE SCALE GENOMIC DNA]</scope>
    <source>
        <strain evidence="2 3">MCA 3882</strain>
    </source>
</reference>
<comment type="similarity">
    <text evidence="1">Belongs to the LOR family.</text>
</comment>
<gene>
    <name evidence="2" type="ORF">FA14DRAFT_160133</name>
</gene>
<protein>
    <submittedName>
        <fullName evidence="2">DUF567-domain-containing protein</fullName>
    </submittedName>
</protein>
<dbReference type="InParanoid" id="A0A316VF18"/>
<dbReference type="PANTHER" id="PTHR31087:SF161">
    <property type="entry name" value="TUBBY C 2 FAMILY PROTEIN"/>
    <property type="match status" value="1"/>
</dbReference>
<dbReference type="Pfam" id="PF04525">
    <property type="entry name" value="LOR"/>
    <property type="match status" value="1"/>
</dbReference>
<name>A0A316VF18_9BASI</name>
<dbReference type="InterPro" id="IPR038595">
    <property type="entry name" value="LOR_sf"/>
</dbReference>
<dbReference type="PANTHER" id="PTHR31087">
    <property type="match status" value="1"/>
</dbReference>
<proteinExistence type="inferred from homology"/>
<dbReference type="GeneID" id="37020320"/>
<organism evidence="2 3">
    <name type="scientific">Meira miltonrushii</name>
    <dbReference type="NCBI Taxonomy" id="1280837"/>
    <lineage>
        <taxon>Eukaryota</taxon>
        <taxon>Fungi</taxon>
        <taxon>Dikarya</taxon>
        <taxon>Basidiomycota</taxon>
        <taxon>Ustilaginomycotina</taxon>
        <taxon>Exobasidiomycetes</taxon>
        <taxon>Exobasidiales</taxon>
        <taxon>Brachybasidiaceae</taxon>
        <taxon>Meira</taxon>
    </lineage>
</organism>
<dbReference type="EMBL" id="KZ819603">
    <property type="protein sequence ID" value="PWN34601.1"/>
    <property type="molecule type" value="Genomic_DNA"/>
</dbReference>
<dbReference type="AlphaFoldDB" id="A0A316VF18"/>
<dbReference type="Gene3D" id="2.40.160.200">
    <property type="entry name" value="LURP1-related"/>
    <property type="match status" value="1"/>
</dbReference>
<evidence type="ECO:0000313" key="2">
    <source>
        <dbReference type="EMBL" id="PWN34601.1"/>
    </source>
</evidence>